<name>F2NHL1_DESAR</name>
<dbReference type="SUPFAM" id="SSF81653">
    <property type="entry name" value="Calcium ATPase, transduction domain A"/>
    <property type="match status" value="1"/>
</dbReference>
<dbReference type="eggNOG" id="COG0474">
    <property type="taxonomic scope" value="Bacteria"/>
</dbReference>
<dbReference type="SFLD" id="SFLDS00003">
    <property type="entry name" value="Haloacid_Dehalogenase"/>
    <property type="match status" value="1"/>
</dbReference>
<keyword evidence="15" id="KW-1185">Reference proteome</keyword>
<organism evidence="14 15">
    <name type="scientific">Desulfobacca acetoxidans (strain ATCC 700848 / DSM 11109 / ASRB2)</name>
    <dbReference type="NCBI Taxonomy" id="880072"/>
    <lineage>
        <taxon>Bacteria</taxon>
        <taxon>Pseudomonadati</taxon>
        <taxon>Thermodesulfobacteriota</taxon>
        <taxon>Desulfobaccia</taxon>
        <taxon>Desulfobaccales</taxon>
        <taxon>Desulfobaccaceae</taxon>
        <taxon>Desulfobacca</taxon>
    </lineage>
</organism>
<dbReference type="PRINTS" id="PR00121">
    <property type="entry name" value="NAKATPASE"/>
</dbReference>
<dbReference type="SUPFAM" id="SSF55804">
    <property type="entry name" value="Phoshotransferase/anion transport protein"/>
    <property type="match status" value="1"/>
</dbReference>
<dbReference type="SUPFAM" id="SSF81665">
    <property type="entry name" value="Calcium ATPase, transmembrane domain M"/>
    <property type="match status" value="1"/>
</dbReference>
<evidence type="ECO:0000256" key="2">
    <source>
        <dbReference type="ARBA" id="ARBA00005675"/>
    </source>
</evidence>
<dbReference type="SUPFAM" id="SSF81660">
    <property type="entry name" value="Metal cation-transporting ATPase, ATP-binding domain N"/>
    <property type="match status" value="1"/>
</dbReference>
<dbReference type="FunFam" id="2.70.150.10:FF:000160">
    <property type="entry name" value="Sarcoplasmic/endoplasmic reticulum calcium ATPase 1"/>
    <property type="match status" value="1"/>
</dbReference>
<dbReference type="Pfam" id="PF00689">
    <property type="entry name" value="Cation_ATPase_C"/>
    <property type="match status" value="1"/>
</dbReference>
<feature type="transmembrane region" description="Helical" evidence="12">
    <location>
        <begin position="919"/>
        <end position="939"/>
    </location>
</feature>
<dbReference type="GO" id="GO:0005886">
    <property type="term" value="C:plasma membrane"/>
    <property type="evidence" value="ECO:0007669"/>
    <property type="project" value="UniProtKB-SubCell"/>
</dbReference>
<dbReference type="HOGENOM" id="CLU_002360_4_1_7"/>
<evidence type="ECO:0000256" key="3">
    <source>
        <dbReference type="ARBA" id="ARBA00022475"/>
    </source>
</evidence>
<evidence type="ECO:0000313" key="15">
    <source>
        <dbReference type="Proteomes" id="UP000000483"/>
    </source>
</evidence>
<dbReference type="InterPro" id="IPR059000">
    <property type="entry name" value="ATPase_P-type_domA"/>
</dbReference>
<dbReference type="InterPro" id="IPR008250">
    <property type="entry name" value="ATPase_P-typ_transduc_dom_A_sf"/>
</dbReference>
<dbReference type="InterPro" id="IPR023299">
    <property type="entry name" value="ATPase_P-typ_cyto_dom_N"/>
</dbReference>
<comment type="similarity">
    <text evidence="2">Belongs to the cation transport ATPase (P-type) (TC 3.A.3) family. Type IIA subfamily.</text>
</comment>
<dbReference type="RefSeq" id="WP_013706310.1">
    <property type="nucleotide sequence ID" value="NC_015388.1"/>
</dbReference>
<comment type="subcellular location">
    <subcellularLocation>
        <location evidence="1">Cell membrane</location>
        <topology evidence="1">Multi-pass membrane protein</topology>
    </subcellularLocation>
</comment>
<evidence type="ECO:0000259" key="13">
    <source>
        <dbReference type="PROSITE" id="PS51094"/>
    </source>
</evidence>
<keyword evidence="10 12" id="KW-1133">Transmembrane helix</keyword>
<dbReference type="AlphaFoldDB" id="F2NHL1"/>
<dbReference type="InterPro" id="IPR006068">
    <property type="entry name" value="ATPase_P-typ_cation-transptr_C"/>
</dbReference>
<dbReference type="Pfam" id="PF00359">
    <property type="entry name" value="PTS_EIIA_2"/>
    <property type="match status" value="1"/>
</dbReference>
<keyword evidence="11 12" id="KW-0472">Membrane</keyword>
<evidence type="ECO:0000256" key="12">
    <source>
        <dbReference type="SAM" id="Phobius"/>
    </source>
</evidence>
<dbReference type="KEGG" id="dao:Desac_1341"/>
<protein>
    <submittedName>
        <fullName evidence="14">ATPase, P-type (Transporting), HAD superfamily, subfamily IC</fullName>
        <ecNumber evidence="14">3.6.3.8</ecNumber>
    </submittedName>
</protein>
<keyword evidence="6" id="KW-0547">Nucleotide-binding</keyword>
<feature type="transmembrane region" description="Helical" evidence="12">
    <location>
        <begin position="226"/>
        <end position="243"/>
    </location>
</feature>
<dbReference type="Pfam" id="PF00122">
    <property type="entry name" value="E1-E2_ATPase"/>
    <property type="match status" value="1"/>
</dbReference>
<dbReference type="GO" id="GO:0005524">
    <property type="term" value="F:ATP binding"/>
    <property type="evidence" value="ECO:0007669"/>
    <property type="project" value="UniProtKB-KW"/>
</dbReference>
<evidence type="ECO:0000256" key="9">
    <source>
        <dbReference type="ARBA" id="ARBA00022967"/>
    </source>
</evidence>
<keyword evidence="9" id="KW-1278">Translocase</keyword>
<sequence length="1058" mass="114917">MLVHKLLLPENIELNFNPPPEKILKALVRLVYSRAKLAVDSGTFEEEELHLLHSYLGEGLAILHNLSEAVAQTLLILVLSPAGVGLNGQSCQVLAVLITPLKESGSHFQLLARLTALLRNRRLREELMAKESATEIWRAIRREEESGYENYWVLSREEILKELTTGFQGLSPEEARHRLEEIGPNRIARVRRRPLFLRFGTNFVNLFAILLWAASGFAYLAGIKELAAAIPLVILINAIFSFWQEYRAEKAIEVLGKLLPSRTRVCRGGEVREVEAAELVPGDIIVLEAGDQVPADSRLIEAQDFRVDNSALTGESRPAYKTAESVEDGQEFLWTEMPNLVFAGTAALSGVARGVVLATGMDTQLGNIAALTQEVKEKPSPLQREMQFVVKVQAVVAVTIGLLFFLVAVLTGKLAFFNSLIFAIGLIVAFVPEGLLPTLTLALAMGVQRMARKNALVKRLSAVETLGAATVICTDKTGTLTTNEVMVAHLWLAGNHLTVTGSGFKLPGRLEQDNSPLSPPKLGSPLLTRISHCAILCNNASLSAGDEKVSGDPTEAALLVLAAKIGKDFEAIRRSQPRLKVFPFESVRKRMSVLHAAPDGGVSCWVKGAPESVIPLCTTITEWDGQTRPLTQQDRARLSQELSEMAQKGLRLLTLAYKPVETLDLGLEEAESNLSFLAITGMEDPPRPEVSEAIDRCHKAGIRIVMITGDFGGTAGAVASEIGMRLGKAAILTGEEVSRLSEVQLRGLLKRSGDKVFARISPQEKLRIVVALLNLGEIVAVTGDGVNDGPALKAADIGVAMGQRGTEVSKEAASIVLTDDNFATIVAAIEEGRAVYANIKKFITYIFNSNIPEAVPFVLFVLLGIPLPLNIMQILAVDLGTDLLPGLALGVEPPEPGIMNRPPRSRRDRLIDWPLARRFTFLGLLNAAAALCAFFFVYLSAGWRPGLEMAASGPLYERATTMCLAGIIASQIGNGLAIRTDRESVFKVGLFSNRLLIGGIVSEVLILLALSYLPLLQGIFGTAPLTGKDLMFLLSFPPVMLLADELRKAWGRRQHQSH</sequence>
<evidence type="ECO:0000313" key="14">
    <source>
        <dbReference type="EMBL" id="AEB09198.1"/>
    </source>
</evidence>
<reference evidence="15" key="2">
    <citation type="submission" date="2011-03" db="EMBL/GenBank/DDBJ databases">
        <title>The complete genome of Desulfobacca acetoxidans DSM 11109.</title>
        <authorList>
            <consortium name="US DOE Joint Genome Institute (JGI-PGF)"/>
            <person name="Lucas S."/>
            <person name="Copeland A."/>
            <person name="Lapidus A."/>
            <person name="Bruce D."/>
            <person name="Goodwin L."/>
            <person name="Pitluck S."/>
            <person name="Peters L."/>
            <person name="Kyrpides N."/>
            <person name="Mavromatis K."/>
            <person name="Ivanova N."/>
            <person name="Ovchinnikova G."/>
            <person name="Teshima H."/>
            <person name="Detter J.C."/>
            <person name="Han C."/>
            <person name="Land M."/>
            <person name="Hauser L."/>
            <person name="Markowitz V."/>
            <person name="Cheng J.-F."/>
            <person name="Hugenholtz P."/>
            <person name="Woyke T."/>
            <person name="Wu D."/>
            <person name="Spring S."/>
            <person name="Schueler E."/>
            <person name="Brambilla E."/>
            <person name="Klenk H.-P."/>
            <person name="Eisen J.A."/>
        </authorList>
    </citation>
    <scope>NUCLEOTIDE SEQUENCE [LARGE SCALE GENOMIC DNA]</scope>
    <source>
        <strain evidence="15">ATCC 700848 / DSM 11109 / ASRB2</strain>
    </source>
</reference>
<evidence type="ECO:0000256" key="1">
    <source>
        <dbReference type="ARBA" id="ARBA00004651"/>
    </source>
</evidence>
<evidence type="ECO:0000256" key="6">
    <source>
        <dbReference type="ARBA" id="ARBA00022741"/>
    </source>
</evidence>
<dbReference type="InterPro" id="IPR016152">
    <property type="entry name" value="PTrfase/Anion_transptr"/>
</dbReference>
<reference evidence="14 15" key="1">
    <citation type="journal article" date="2011" name="Stand. Genomic Sci.">
        <title>Complete genome sequence of the acetate-degrading sulfate reducer Desulfobacca acetoxidans type strain (ASRB2).</title>
        <authorList>
            <person name="Goker M."/>
            <person name="Teshima H."/>
            <person name="Lapidus A."/>
            <person name="Nolan M."/>
            <person name="Lucas S."/>
            <person name="Hammon N."/>
            <person name="Deshpande S."/>
            <person name="Cheng J.F."/>
            <person name="Tapia R."/>
            <person name="Han C."/>
            <person name="Goodwin L."/>
            <person name="Pitluck S."/>
            <person name="Huntemann M."/>
            <person name="Liolios K."/>
            <person name="Ivanova N."/>
            <person name="Pagani I."/>
            <person name="Mavromatis K."/>
            <person name="Ovchinikova G."/>
            <person name="Pati A."/>
            <person name="Chen A."/>
            <person name="Palaniappan K."/>
            <person name="Land M."/>
            <person name="Hauser L."/>
            <person name="Brambilla E.M."/>
            <person name="Rohde M."/>
            <person name="Spring S."/>
            <person name="Detter J.C."/>
            <person name="Woyke T."/>
            <person name="Bristow J."/>
            <person name="Eisen J.A."/>
            <person name="Markowitz V."/>
            <person name="Hugenholtz P."/>
            <person name="Kyrpides N.C."/>
            <person name="Klenk H.P."/>
        </authorList>
    </citation>
    <scope>NUCLEOTIDE SEQUENCE [LARGE SCALE GENOMIC DNA]</scope>
    <source>
        <strain evidence="15">ATCC 700848 / DSM 11109 / ASRB2</strain>
    </source>
</reference>
<keyword evidence="5 12" id="KW-0812">Transmembrane</keyword>
<dbReference type="PANTHER" id="PTHR43294">
    <property type="entry name" value="SODIUM/POTASSIUM-TRANSPORTING ATPASE SUBUNIT ALPHA"/>
    <property type="match status" value="1"/>
</dbReference>
<keyword evidence="7" id="KW-0067">ATP-binding</keyword>
<dbReference type="GO" id="GO:0016887">
    <property type="term" value="F:ATP hydrolysis activity"/>
    <property type="evidence" value="ECO:0007669"/>
    <property type="project" value="InterPro"/>
</dbReference>
<dbReference type="PROSITE" id="PS00154">
    <property type="entry name" value="ATPASE_E1_E2"/>
    <property type="match status" value="1"/>
</dbReference>
<dbReference type="Pfam" id="PF00690">
    <property type="entry name" value="Cation_ATPase_N"/>
    <property type="match status" value="1"/>
</dbReference>
<dbReference type="Gene3D" id="2.70.150.10">
    <property type="entry name" value="Calcium-transporting ATPase, cytoplasmic transduction domain A"/>
    <property type="match status" value="1"/>
</dbReference>
<evidence type="ECO:0000256" key="8">
    <source>
        <dbReference type="ARBA" id="ARBA00022842"/>
    </source>
</evidence>
<dbReference type="InterPro" id="IPR023298">
    <property type="entry name" value="ATPase_P-typ_TM_dom_sf"/>
</dbReference>
<dbReference type="OrthoDB" id="9759222at2"/>
<feature type="domain" description="PTS EIIA type-2" evidence="13">
    <location>
        <begin position="1"/>
        <end position="143"/>
    </location>
</feature>
<dbReference type="Gene3D" id="3.40.930.10">
    <property type="entry name" value="Mannitol-specific EII, Chain A"/>
    <property type="match status" value="1"/>
</dbReference>
<accession>F2NHL1</accession>
<dbReference type="PROSITE" id="PS51094">
    <property type="entry name" value="PTS_EIIA_TYPE_2"/>
    <property type="match status" value="1"/>
</dbReference>
<proteinExistence type="inferred from homology"/>
<feature type="transmembrane region" description="Helical" evidence="12">
    <location>
        <begin position="195"/>
        <end position="220"/>
    </location>
</feature>
<dbReference type="SUPFAM" id="SSF56784">
    <property type="entry name" value="HAD-like"/>
    <property type="match status" value="1"/>
</dbReference>
<dbReference type="Pfam" id="PF13246">
    <property type="entry name" value="Cation_ATPase"/>
    <property type="match status" value="1"/>
</dbReference>
<dbReference type="Gene3D" id="3.40.1110.10">
    <property type="entry name" value="Calcium-transporting ATPase, cytoplasmic domain N"/>
    <property type="match status" value="1"/>
</dbReference>
<dbReference type="Gene3D" id="3.40.50.1000">
    <property type="entry name" value="HAD superfamily/HAD-like"/>
    <property type="match status" value="1"/>
</dbReference>
<dbReference type="SMART" id="SM00831">
    <property type="entry name" value="Cation_ATPase_N"/>
    <property type="match status" value="1"/>
</dbReference>
<keyword evidence="8" id="KW-0460">Magnesium</keyword>
<dbReference type="EC" id="3.6.3.8" evidence="14"/>
<dbReference type="InterPro" id="IPR023214">
    <property type="entry name" value="HAD_sf"/>
</dbReference>
<evidence type="ECO:0000256" key="7">
    <source>
        <dbReference type="ARBA" id="ARBA00022840"/>
    </source>
</evidence>
<dbReference type="EMBL" id="CP002629">
    <property type="protein sequence ID" value="AEB09198.1"/>
    <property type="molecule type" value="Genomic_DNA"/>
</dbReference>
<dbReference type="InterPro" id="IPR004014">
    <property type="entry name" value="ATPase_P-typ_cation-transptr_N"/>
</dbReference>
<evidence type="ECO:0000256" key="4">
    <source>
        <dbReference type="ARBA" id="ARBA00022553"/>
    </source>
</evidence>
<dbReference type="NCBIfam" id="TIGR01494">
    <property type="entry name" value="ATPase_P-type"/>
    <property type="match status" value="2"/>
</dbReference>
<keyword evidence="14" id="KW-0378">Hydrolase</keyword>
<feature type="transmembrane region" description="Helical" evidence="12">
    <location>
        <begin position="388"/>
        <end position="410"/>
    </location>
</feature>
<dbReference type="Proteomes" id="UP000000483">
    <property type="component" value="Chromosome"/>
</dbReference>
<dbReference type="PRINTS" id="PR00119">
    <property type="entry name" value="CATATPASE"/>
</dbReference>
<evidence type="ECO:0000256" key="10">
    <source>
        <dbReference type="ARBA" id="ARBA00022989"/>
    </source>
</evidence>
<feature type="transmembrane region" description="Helical" evidence="12">
    <location>
        <begin position="416"/>
        <end position="444"/>
    </location>
</feature>
<evidence type="ECO:0000256" key="11">
    <source>
        <dbReference type="ARBA" id="ARBA00023136"/>
    </source>
</evidence>
<dbReference type="InterPro" id="IPR002178">
    <property type="entry name" value="PTS_EIIA_type-2_dom"/>
</dbReference>
<dbReference type="InterPro" id="IPR018303">
    <property type="entry name" value="ATPase_P-typ_P_site"/>
</dbReference>
<dbReference type="GO" id="GO:0019829">
    <property type="term" value="F:ATPase-coupled monoatomic cation transmembrane transporter activity"/>
    <property type="evidence" value="ECO:0007669"/>
    <property type="project" value="TreeGrafter"/>
</dbReference>
<dbReference type="GO" id="GO:1902600">
    <property type="term" value="P:proton transmembrane transport"/>
    <property type="evidence" value="ECO:0007669"/>
    <property type="project" value="TreeGrafter"/>
</dbReference>
<keyword evidence="3" id="KW-1003">Cell membrane</keyword>
<dbReference type="STRING" id="880072.Desac_1341"/>
<dbReference type="SFLD" id="SFLDF00027">
    <property type="entry name" value="p-type_atpase"/>
    <property type="match status" value="1"/>
</dbReference>
<dbReference type="InterPro" id="IPR050510">
    <property type="entry name" value="Cation_transp_ATPase_P-type"/>
</dbReference>
<dbReference type="InterPro" id="IPR001757">
    <property type="entry name" value="P_typ_ATPase"/>
</dbReference>
<dbReference type="InterPro" id="IPR036412">
    <property type="entry name" value="HAD-like_sf"/>
</dbReference>
<keyword evidence="4" id="KW-0597">Phosphoprotein</keyword>
<gene>
    <name evidence="14" type="ordered locus">Desac_1341</name>
</gene>
<dbReference type="PANTHER" id="PTHR43294:SF21">
    <property type="entry name" value="CATION TRANSPORTING ATPASE"/>
    <property type="match status" value="1"/>
</dbReference>
<dbReference type="Gene3D" id="1.20.1110.10">
    <property type="entry name" value="Calcium-transporting ATPase, transmembrane domain"/>
    <property type="match status" value="1"/>
</dbReference>
<dbReference type="InterPro" id="IPR044492">
    <property type="entry name" value="P_typ_ATPase_HD_dom"/>
</dbReference>
<evidence type="ECO:0000256" key="5">
    <source>
        <dbReference type="ARBA" id="ARBA00022692"/>
    </source>
</evidence>
<dbReference type="SFLD" id="SFLDG00002">
    <property type="entry name" value="C1.7:_P-type_atpase_like"/>
    <property type="match status" value="1"/>
</dbReference>